<comment type="caution">
    <text evidence="1">The sequence shown here is derived from an EMBL/GenBank/DDBJ whole genome shotgun (WGS) entry which is preliminary data.</text>
</comment>
<protein>
    <submittedName>
        <fullName evidence="1">Putative DCC family thiol-disulfide oxidoreductase YuxK</fullName>
    </submittedName>
</protein>
<dbReference type="Pfam" id="PF04134">
    <property type="entry name" value="DCC1-like"/>
    <property type="match status" value="1"/>
</dbReference>
<dbReference type="InterPro" id="IPR007263">
    <property type="entry name" value="DCC1-like"/>
</dbReference>
<dbReference type="AlphaFoldDB" id="A0A318SH15"/>
<dbReference type="PANTHER" id="PTHR33639:SF2">
    <property type="entry name" value="DUF393 DOMAIN-CONTAINING PROTEIN"/>
    <property type="match status" value="1"/>
</dbReference>
<proteinExistence type="predicted"/>
<sequence>MNRVVLFDGMCNLCSASVQLVIRHDPRGMFRFASQQSAVGRDLMRTHGLSDELRTVVLIEGGAVYLESDAAVGIAREMGWPWKLAWSLRFVPRFLRDAVYRFVARHRYVLFGKKNACWLPTPELRARFLDA</sequence>
<gene>
    <name evidence="1" type="ORF">DES52_101199</name>
</gene>
<dbReference type="PANTHER" id="PTHR33639">
    <property type="entry name" value="THIOL-DISULFIDE OXIDOREDUCTASE DCC"/>
    <property type="match status" value="1"/>
</dbReference>
<dbReference type="GO" id="GO:0015035">
    <property type="term" value="F:protein-disulfide reductase activity"/>
    <property type="evidence" value="ECO:0007669"/>
    <property type="project" value="InterPro"/>
</dbReference>
<dbReference type="OrthoDB" id="9785438at2"/>
<accession>A0A318SH15</accession>
<dbReference type="RefSeq" id="WP_110884893.1">
    <property type="nucleotide sequence ID" value="NZ_QJSX01000001.1"/>
</dbReference>
<evidence type="ECO:0000313" key="1">
    <source>
        <dbReference type="EMBL" id="PYE56395.1"/>
    </source>
</evidence>
<keyword evidence="2" id="KW-1185">Reference proteome</keyword>
<organism evidence="1 2">
    <name type="scientific">Deinococcus yavapaiensis KR-236</name>
    <dbReference type="NCBI Taxonomy" id="694435"/>
    <lineage>
        <taxon>Bacteria</taxon>
        <taxon>Thermotogati</taxon>
        <taxon>Deinococcota</taxon>
        <taxon>Deinococci</taxon>
        <taxon>Deinococcales</taxon>
        <taxon>Deinococcaceae</taxon>
        <taxon>Deinococcus</taxon>
    </lineage>
</organism>
<dbReference type="InterPro" id="IPR052927">
    <property type="entry name" value="DCC_oxidoreductase"/>
</dbReference>
<reference evidence="1 2" key="1">
    <citation type="submission" date="2018-06" db="EMBL/GenBank/DDBJ databases">
        <title>Genomic Encyclopedia of Type Strains, Phase IV (KMG-IV): sequencing the most valuable type-strain genomes for metagenomic binning, comparative biology and taxonomic classification.</title>
        <authorList>
            <person name="Goeker M."/>
        </authorList>
    </citation>
    <scope>NUCLEOTIDE SEQUENCE [LARGE SCALE GENOMIC DNA]</scope>
    <source>
        <strain evidence="1 2">DSM 18048</strain>
    </source>
</reference>
<name>A0A318SH15_9DEIO</name>
<evidence type="ECO:0000313" key="2">
    <source>
        <dbReference type="Proteomes" id="UP000248326"/>
    </source>
</evidence>
<dbReference type="Proteomes" id="UP000248326">
    <property type="component" value="Unassembled WGS sequence"/>
</dbReference>
<dbReference type="EMBL" id="QJSX01000001">
    <property type="protein sequence ID" value="PYE56395.1"/>
    <property type="molecule type" value="Genomic_DNA"/>
</dbReference>